<feature type="chain" id="PRO_5039015918" description="Lipoprotein" evidence="8">
    <location>
        <begin position="20"/>
        <end position="288"/>
    </location>
</feature>
<evidence type="ECO:0000313" key="9">
    <source>
        <dbReference type="EMBL" id="QII82286.1"/>
    </source>
</evidence>
<dbReference type="EMBL" id="CP049740">
    <property type="protein sequence ID" value="QII82286.1"/>
    <property type="molecule type" value="Genomic_DNA"/>
</dbReference>
<dbReference type="PANTHER" id="PTHR30429:SF1">
    <property type="entry name" value="D-METHIONINE-BINDING LIPOPROTEIN METQ-RELATED"/>
    <property type="match status" value="1"/>
</dbReference>
<dbReference type="PROSITE" id="PS51257">
    <property type="entry name" value="PROKAR_LIPOPROTEIN"/>
    <property type="match status" value="1"/>
</dbReference>
<feature type="signal peptide" evidence="8">
    <location>
        <begin position="1"/>
        <end position="19"/>
    </location>
</feature>
<evidence type="ECO:0000256" key="7">
    <source>
        <dbReference type="PIRSR" id="PIRSR002854-1"/>
    </source>
</evidence>
<evidence type="ECO:0000256" key="1">
    <source>
        <dbReference type="ARBA" id="ARBA00004635"/>
    </source>
</evidence>
<comment type="subcellular location">
    <subcellularLocation>
        <location evidence="1">Membrane</location>
        <topology evidence="1">Lipid-anchor</topology>
    </subcellularLocation>
</comment>
<keyword evidence="4" id="KW-0564">Palmitate</keyword>
<evidence type="ECO:0000256" key="5">
    <source>
        <dbReference type="ARBA" id="ARBA00023288"/>
    </source>
</evidence>
<dbReference type="GO" id="GO:0016020">
    <property type="term" value="C:membrane"/>
    <property type="evidence" value="ECO:0007669"/>
    <property type="project" value="UniProtKB-SubCell"/>
</dbReference>
<comment type="similarity">
    <text evidence="6">Belongs to the nlpA lipoprotein family.</text>
</comment>
<feature type="lipid moiety-binding region" description="S-diacylglycerol cysteine" evidence="7">
    <location>
        <position position="21"/>
    </location>
</feature>
<dbReference type="PANTHER" id="PTHR30429">
    <property type="entry name" value="D-METHIONINE-BINDING LIPOPROTEIN METQ"/>
    <property type="match status" value="1"/>
</dbReference>
<keyword evidence="2 8" id="KW-0732">Signal</keyword>
<dbReference type="Pfam" id="PF03180">
    <property type="entry name" value="Lipoprotein_9"/>
    <property type="match status" value="1"/>
</dbReference>
<evidence type="ECO:0000256" key="3">
    <source>
        <dbReference type="ARBA" id="ARBA00023136"/>
    </source>
</evidence>
<gene>
    <name evidence="9" type="ORF">G7057_07470</name>
</gene>
<keyword evidence="5 6" id="KW-0449">Lipoprotein</keyword>
<dbReference type="InterPro" id="IPR004872">
    <property type="entry name" value="Lipoprotein_NlpA"/>
</dbReference>
<sequence length="288" mass="30992">MKKKHLFLSITALSTLFLAACQDQAPAEETSQQAAEERTIVVGSQASDAQIWEFIANSDAAKAAGITIEVEEIDGGPQLNLATADKEVDVNAFQSWAYLTSFNAESGESLAAFATTYLEPMGVYSDQYTSLDDLPDGAVIAIADNPSNASRGLLLLQKAGLITLTDDFDALGTTSDITDNPKNLVFKEIDDTTGPRVLADVDAALISNTIALEGGLNVLEDSLFYEEAGEDTKNNINILVTQTENADDPDILKLGELYHSQEVQDYIEEEFGGTKVAVNIEISELENQ</sequence>
<name>A0A6G7KAK3_9LACT</name>
<dbReference type="SUPFAM" id="SSF53850">
    <property type="entry name" value="Periplasmic binding protein-like II"/>
    <property type="match status" value="1"/>
</dbReference>
<dbReference type="KEGG" id="jar:G7057_07470"/>
<evidence type="ECO:0000313" key="10">
    <source>
        <dbReference type="Proteomes" id="UP000501451"/>
    </source>
</evidence>
<evidence type="ECO:0000256" key="2">
    <source>
        <dbReference type="ARBA" id="ARBA00022729"/>
    </source>
</evidence>
<reference evidence="9 10" key="1">
    <citation type="journal article" date="2017" name="Int. J. Syst. Evol. Microbiol.">
        <title>Jeotgalibaca porci sp. nov. and Jeotgalibaca arthritidis sp. nov., isolated from pigs, and emended description of the genus Jeotgalibaca.</title>
        <authorList>
            <person name="Zamora L."/>
            <person name="Perez-Sancho M."/>
            <person name="Dominguez L."/>
            <person name="Fernandez-Garayzabal J.F."/>
            <person name="Vela A.I."/>
        </authorList>
    </citation>
    <scope>NUCLEOTIDE SEQUENCE [LARGE SCALE GENOMIC DNA]</scope>
    <source>
        <strain evidence="9 10">CECT 9157</strain>
    </source>
</reference>
<dbReference type="RefSeq" id="WP_166162457.1">
    <property type="nucleotide sequence ID" value="NZ_CP049740.1"/>
</dbReference>
<dbReference type="PIRSF" id="PIRSF002854">
    <property type="entry name" value="MetQ"/>
    <property type="match status" value="1"/>
</dbReference>
<accession>A0A6G7KAK3</accession>
<evidence type="ECO:0000256" key="6">
    <source>
        <dbReference type="PIRNR" id="PIRNR002854"/>
    </source>
</evidence>
<dbReference type="AlphaFoldDB" id="A0A6G7KAK3"/>
<dbReference type="Proteomes" id="UP000501451">
    <property type="component" value="Chromosome"/>
</dbReference>
<evidence type="ECO:0000256" key="8">
    <source>
        <dbReference type="SAM" id="SignalP"/>
    </source>
</evidence>
<dbReference type="Gene3D" id="3.40.190.10">
    <property type="entry name" value="Periplasmic binding protein-like II"/>
    <property type="match status" value="2"/>
</dbReference>
<protein>
    <recommendedName>
        <fullName evidence="6">Lipoprotein</fullName>
    </recommendedName>
</protein>
<keyword evidence="3" id="KW-0472">Membrane</keyword>
<keyword evidence="10" id="KW-1185">Reference proteome</keyword>
<organism evidence="9 10">
    <name type="scientific">Jeotgalibaca arthritidis</name>
    <dbReference type="NCBI Taxonomy" id="1868794"/>
    <lineage>
        <taxon>Bacteria</taxon>
        <taxon>Bacillati</taxon>
        <taxon>Bacillota</taxon>
        <taxon>Bacilli</taxon>
        <taxon>Lactobacillales</taxon>
        <taxon>Carnobacteriaceae</taxon>
        <taxon>Jeotgalibaca</taxon>
    </lineage>
</organism>
<evidence type="ECO:0000256" key="4">
    <source>
        <dbReference type="ARBA" id="ARBA00023139"/>
    </source>
</evidence>
<proteinExistence type="inferred from homology"/>